<proteinExistence type="predicted"/>
<accession>A0A9Q3CL59</accession>
<sequence>MPQTQGHVMDIPYHQEGIKPDAILSNKARSLSQYQDGYNMSHSGKEAFKQCPEASSWPKFSGIGEYDHMEILDYIDGLFIDVPSTKDYWITARLHTAVKGHASIWYTEMKDINGKYGRRPWHLKMTSTLLKEIHISGVSENLKDLKPLILK</sequence>
<comment type="caution">
    <text evidence="1">The sequence shown here is derived from an EMBL/GenBank/DDBJ whole genome shotgun (WGS) entry which is preliminary data.</text>
</comment>
<dbReference type="Proteomes" id="UP000765509">
    <property type="component" value="Unassembled WGS sequence"/>
</dbReference>
<evidence type="ECO:0000313" key="1">
    <source>
        <dbReference type="EMBL" id="MBW0486003.1"/>
    </source>
</evidence>
<protein>
    <submittedName>
        <fullName evidence="1">Uncharacterized protein</fullName>
    </submittedName>
</protein>
<organism evidence="1 2">
    <name type="scientific">Austropuccinia psidii MF-1</name>
    <dbReference type="NCBI Taxonomy" id="1389203"/>
    <lineage>
        <taxon>Eukaryota</taxon>
        <taxon>Fungi</taxon>
        <taxon>Dikarya</taxon>
        <taxon>Basidiomycota</taxon>
        <taxon>Pucciniomycotina</taxon>
        <taxon>Pucciniomycetes</taxon>
        <taxon>Pucciniales</taxon>
        <taxon>Sphaerophragmiaceae</taxon>
        <taxon>Austropuccinia</taxon>
    </lineage>
</organism>
<keyword evidence="2" id="KW-1185">Reference proteome</keyword>
<reference evidence="1" key="1">
    <citation type="submission" date="2021-03" db="EMBL/GenBank/DDBJ databases">
        <title>Draft genome sequence of rust myrtle Austropuccinia psidii MF-1, a brazilian biotype.</title>
        <authorList>
            <person name="Quecine M.C."/>
            <person name="Pachon D.M.R."/>
            <person name="Bonatelli M.L."/>
            <person name="Correr F.H."/>
            <person name="Franceschini L.M."/>
            <person name="Leite T.F."/>
            <person name="Margarido G.R.A."/>
            <person name="Almeida C.A."/>
            <person name="Ferrarezi J.A."/>
            <person name="Labate C.A."/>
        </authorList>
    </citation>
    <scope>NUCLEOTIDE SEQUENCE</scope>
    <source>
        <strain evidence="1">MF-1</strain>
    </source>
</reference>
<dbReference type="AlphaFoldDB" id="A0A9Q3CL59"/>
<gene>
    <name evidence="1" type="ORF">O181_025718</name>
</gene>
<dbReference type="EMBL" id="AVOT02008435">
    <property type="protein sequence ID" value="MBW0486003.1"/>
    <property type="molecule type" value="Genomic_DNA"/>
</dbReference>
<evidence type="ECO:0000313" key="2">
    <source>
        <dbReference type="Proteomes" id="UP000765509"/>
    </source>
</evidence>
<name>A0A9Q3CL59_9BASI</name>